<feature type="compositionally biased region" description="Polar residues" evidence="1">
    <location>
        <begin position="38"/>
        <end position="62"/>
    </location>
</feature>
<evidence type="ECO:0000256" key="1">
    <source>
        <dbReference type="SAM" id="MobiDB-lite"/>
    </source>
</evidence>
<organism evidence="2 3">
    <name type="scientific">Eumeta variegata</name>
    <name type="common">Bagworm moth</name>
    <name type="synonym">Eumeta japonica</name>
    <dbReference type="NCBI Taxonomy" id="151549"/>
    <lineage>
        <taxon>Eukaryota</taxon>
        <taxon>Metazoa</taxon>
        <taxon>Ecdysozoa</taxon>
        <taxon>Arthropoda</taxon>
        <taxon>Hexapoda</taxon>
        <taxon>Insecta</taxon>
        <taxon>Pterygota</taxon>
        <taxon>Neoptera</taxon>
        <taxon>Endopterygota</taxon>
        <taxon>Lepidoptera</taxon>
        <taxon>Glossata</taxon>
        <taxon>Ditrysia</taxon>
        <taxon>Tineoidea</taxon>
        <taxon>Psychidae</taxon>
        <taxon>Oiketicinae</taxon>
        <taxon>Eumeta</taxon>
    </lineage>
</organism>
<name>A0A4C1U3B8_EUMVA</name>
<protein>
    <submittedName>
        <fullName evidence="2">Uncharacterized protein</fullName>
    </submittedName>
</protein>
<accession>A0A4C1U3B8</accession>
<evidence type="ECO:0000313" key="3">
    <source>
        <dbReference type="Proteomes" id="UP000299102"/>
    </source>
</evidence>
<feature type="region of interest" description="Disordered" evidence="1">
    <location>
        <begin position="1"/>
        <end position="102"/>
    </location>
</feature>
<dbReference type="EMBL" id="BGZK01000123">
    <property type="protein sequence ID" value="GBP20875.1"/>
    <property type="molecule type" value="Genomic_DNA"/>
</dbReference>
<dbReference type="OrthoDB" id="7692432at2759"/>
<evidence type="ECO:0000313" key="2">
    <source>
        <dbReference type="EMBL" id="GBP20875.1"/>
    </source>
</evidence>
<keyword evidence="3" id="KW-1185">Reference proteome</keyword>
<sequence length="102" mass="11061">MTLLGDGIDHRRSGSIVSSDGQTPCKSRIPILKDHHTNSNQHRQRTPSGSTTPVRQGQQTAVSRLLRKPSDSSEGGAATPTTSTARRGTPSKTTEKREPFRL</sequence>
<comment type="caution">
    <text evidence="2">The sequence shown here is derived from an EMBL/GenBank/DDBJ whole genome shotgun (WGS) entry which is preliminary data.</text>
</comment>
<feature type="compositionally biased region" description="Polar residues" evidence="1">
    <location>
        <begin position="79"/>
        <end position="92"/>
    </location>
</feature>
<reference evidence="2 3" key="1">
    <citation type="journal article" date="2019" name="Commun. Biol.">
        <title>The bagworm genome reveals a unique fibroin gene that provides high tensile strength.</title>
        <authorList>
            <person name="Kono N."/>
            <person name="Nakamura H."/>
            <person name="Ohtoshi R."/>
            <person name="Tomita M."/>
            <person name="Numata K."/>
            <person name="Arakawa K."/>
        </authorList>
    </citation>
    <scope>NUCLEOTIDE SEQUENCE [LARGE SCALE GENOMIC DNA]</scope>
</reference>
<proteinExistence type="predicted"/>
<feature type="compositionally biased region" description="Polar residues" evidence="1">
    <location>
        <begin position="15"/>
        <end position="25"/>
    </location>
</feature>
<gene>
    <name evidence="2" type="ORF">EVAR_80694_1</name>
</gene>
<feature type="compositionally biased region" description="Basic and acidic residues" evidence="1">
    <location>
        <begin position="93"/>
        <end position="102"/>
    </location>
</feature>
<dbReference type="AlphaFoldDB" id="A0A4C1U3B8"/>
<dbReference type="Proteomes" id="UP000299102">
    <property type="component" value="Unassembled WGS sequence"/>
</dbReference>